<name>A0A7K4DMS6_9EURY</name>
<dbReference type="Pfam" id="PF14367">
    <property type="entry name" value="DUF4411"/>
    <property type="match status" value="1"/>
</dbReference>
<evidence type="ECO:0000313" key="2">
    <source>
        <dbReference type="Proteomes" id="UP000591058"/>
    </source>
</evidence>
<organism evidence="1 2">
    <name type="scientific">Methanobacterium subterraneum</name>
    <dbReference type="NCBI Taxonomy" id="59277"/>
    <lineage>
        <taxon>Archaea</taxon>
        <taxon>Methanobacteriati</taxon>
        <taxon>Methanobacteriota</taxon>
        <taxon>Methanomada group</taxon>
        <taxon>Methanobacteria</taxon>
        <taxon>Methanobacteriales</taxon>
        <taxon>Methanobacteriaceae</taxon>
        <taxon>Methanobacterium</taxon>
    </lineage>
</organism>
<comment type="caution">
    <text evidence="1">The sequence shown here is derived from an EMBL/GenBank/DDBJ whole genome shotgun (WGS) entry which is preliminary data.</text>
</comment>
<reference evidence="1 2" key="1">
    <citation type="submission" date="2020-04" db="EMBL/GenBank/DDBJ databases">
        <title>Draft genome of Methanobacterium subterraneum isolated from animal feces.</title>
        <authorList>
            <person name="Ouboter H.T."/>
            <person name="Berger S."/>
            <person name="Gungor E."/>
            <person name="Jetten M.S.M."/>
            <person name="Welte C.U."/>
        </authorList>
    </citation>
    <scope>NUCLEOTIDE SEQUENCE [LARGE SCALE GENOMIC DNA]</scope>
    <source>
        <strain evidence="1">HO_2020</strain>
    </source>
</reference>
<gene>
    <name evidence="1" type="ORF">HG719_08010</name>
</gene>
<dbReference type="AlphaFoldDB" id="A0A7K4DMS6"/>
<proteinExistence type="predicted"/>
<dbReference type="InterPro" id="IPR016541">
    <property type="entry name" value="UCP008505"/>
</dbReference>
<accession>A0A7K4DMS6</accession>
<evidence type="ECO:0000313" key="1">
    <source>
        <dbReference type="EMBL" id="NMO09773.1"/>
    </source>
</evidence>
<protein>
    <submittedName>
        <fullName evidence="1">DUF4411 family protein</fullName>
    </submittedName>
</protein>
<dbReference type="Proteomes" id="UP000591058">
    <property type="component" value="Unassembled WGS sequence"/>
</dbReference>
<sequence>MAIAIENGYTVISHETRKQLQEKTYYIPDICDDYDVENVTFLELIKKEGWTFF</sequence>
<dbReference type="EMBL" id="JABBYL010000029">
    <property type="protein sequence ID" value="NMO09773.1"/>
    <property type="molecule type" value="Genomic_DNA"/>
</dbReference>